<evidence type="ECO:0000313" key="9">
    <source>
        <dbReference type="EMBL" id="PWG02743.1"/>
    </source>
</evidence>
<dbReference type="RefSeq" id="WP_109270882.1">
    <property type="nucleotide sequence ID" value="NZ_QFFF01000001.1"/>
</dbReference>
<dbReference type="EMBL" id="QFFF01000001">
    <property type="protein sequence ID" value="PWG02743.1"/>
    <property type="molecule type" value="Genomic_DNA"/>
</dbReference>
<evidence type="ECO:0000256" key="5">
    <source>
        <dbReference type="ARBA" id="ARBA00023136"/>
    </source>
</evidence>
<accession>A0A2U2J319</accession>
<evidence type="ECO:0000256" key="1">
    <source>
        <dbReference type="ARBA" id="ARBA00004141"/>
    </source>
</evidence>
<protein>
    <submittedName>
        <fullName evidence="9">Cytochrome oxidase subunit III</fullName>
    </submittedName>
</protein>
<evidence type="ECO:0000256" key="2">
    <source>
        <dbReference type="ARBA" id="ARBA00010581"/>
    </source>
</evidence>
<keyword evidence="3 6" id="KW-0812">Transmembrane</keyword>
<dbReference type="InterPro" id="IPR035973">
    <property type="entry name" value="Cyt_c_oxidase_su3-like_sf"/>
</dbReference>
<evidence type="ECO:0000256" key="7">
    <source>
        <dbReference type="SAM" id="Phobius"/>
    </source>
</evidence>
<feature type="transmembrane region" description="Helical" evidence="7">
    <location>
        <begin position="188"/>
        <end position="206"/>
    </location>
</feature>
<keyword evidence="4 7" id="KW-1133">Transmembrane helix</keyword>
<dbReference type="Pfam" id="PF00510">
    <property type="entry name" value="COX3"/>
    <property type="match status" value="1"/>
</dbReference>
<dbReference type="PANTHER" id="PTHR11403">
    <property type="entry name" value="CYTOCHROME C OXIDASE SUBUNIT III"/>
    <property type="match status" value="1"/>
</dbReference>
<dbReference type="Gene3D" id="1.20.120.80">
    <property type="entry name" value="Cytochrome c oxidase, subunit III, four-helix bundle"/>
    <property type="match status" value="1"/>
</dbReference>
<feature type="transmembrane region" description="Helical" evidence="7">
    <location>
        <begin position="77"/>
        <end position="100"/>
    </location>
</feature>
<gene>
    <name evidence="9" type="ORF">DF286_07600</name>
</gene>
<comment type="similarity">
    <text evidence="2 6">Belongs to the cytochrome c oxidase subunit 3 family.</text>
</comment>
<keyword evidence="10" id="KW-1185">Reference proteome</keyword>
<dbReference type="GO" id="GO:0019646">
    <property type="term" value="P:aerobic electron transport chain"/>
    <property type="evidence" value="ECO:0007669"/>
    <property type="project" value="InterPro"/>
</dbReference>
<dbReference type="InterPro" id="IPR013833">
    <property type="entry name" value="Cyt_c_oxidase_su3_a-hlx"/>
</dbReference>
<feature type="domain" description="Heme-copper oxidase subunit III family profile" evidence="8">
    <location>
        <begin position="36"/>
        <end position="208"/>
    </location>
</feature>
<feature type="transmembrane region" description="Helical" evidence="7">
    <location>
        <begin position="34"/>
        <end position="57"/>
    </location>
</feature>
<evidence type="ECO:0000256" key="3">
    <source>
        <dbReference type="ARBA" id="ARBA00022692"/>
    </source>
</evidence>
<dbReference type="PANTHER" id="PTHR11403:SF10">
    <property type="entry name" value="CYTOCHROME C OXIDASE"/>
    <property type="match status" value="1"/>
</dbReference>
<comment type="subcellular location">
    <subcellularLocation>
        <location evidence="6">Cell membrane</location>
        <topology evidence="6">Multi-pass membrane protein</topology>
    </subcellularLocation>
    <subcellularLocation>
        <location evidence="1">Membrane</location>
        <topology evidence="1">Multi-pass membrane protein</topology>
    </subcellularLocation>
</comment>
<proteinExistence type="inferred from homology"/>
<reference evidence="9 10" key="1">
    <citation type="submission" date="2018-05" db="EMBL/GenBank/DDBJ databases">
        <title>Genome of Sphingosinicella humi QZX222.</title>
        <authorList>
            <person name="Qiao Z."/>
            <person name="Wang G."/>
        </authorList>
    </citation>
    <scope>NUCLEOTIDE SEQUENCE [LARGE SCALE GENOMIC DNA]</scope>
    <source>
        <strain evidence="9 10">QZX222</strain>
    </source>
</reference>
<dbReference type="SUPFAM" id="SSF81452">
    <property type="entry name" value="Cytochrome c oxidase subunit III-like"/>
    <property type="match status" value="1"/>
</dbReference>
<evidence type="ECO:0000256" key="4">
    <source>
        <dbReference type="ARBA" id="ARBA00022989"/>
    </source>
</evidence>
<sequence length="208" mass="22774">MSLFRRLGEKSWETPGAGADAPDPVTYRPPAAQVLMLVYFGVITILFGLVTSAYFMRMGMPGMGHGTLDWHPMPEPPLIWINTAVLLLASLAWEAARIGVRRGESALVRPSLVTAGALGILFLAGQLLLWSQFAARGYFLQSNPANAFFYMITTLHGLHLIGGLWFWGLAMRRSLGGGAAALPIQLTAAYWHFLLLVWILMLGLFVST</sequence>
<dbReference type="InterPro" id="IPR000298">
    <property type="entry name" value="Cyt_c_oxidase-like_su3"/>
</dbReference>
<dbReference type="GO" id="GO:0004129">
    <property type="term" value="F:cytochrome-c oxidase activity"/>
    <property type="evidence" value="ECO:0007669"/>
    <property type="project" value="InterPro"/>
</dbReference>
<dbReference type="InterPro" id="IPR024791">
    <property type="entry name" value="Cyt_c/ubiquinol_Oxase_su3"/>
</dbReference>
<dbReference type="GO" id="GO:0005886">
    <property type="term" value="C:plasma membrane"/>
    <property type="evidence" value="ECO:0007669"/>
    <property type="project" value="UniProtKB-SubCell"/>
</dbReference>
<dbReference type="OrthoDB" id="9808200at2"/>
<keyword evidence="5 7" id="KW-0472">Membrane</keyword>
<name>A0A2U2J319_9SPHN</name>
<comment type="caution">
    <text evidence="9">The sequence shown here is derived from an EMBL/GenBank/DDBJ whole genome shotgun (WGS) entry which is preliminary data.</text>
</comment>
<feature type="transmembrane region" description="Helical" evidence="7">
    <location>
        <begin position="147"/>
        <end position="167"/>
    </location>
</feature>
<dbReference type="AlphaFoldDB" id="A0A2U2J319"/>
<evidence type="ECO:0000256" key="6">
    <source>
        <dbReference type="RuleBase" id="RU003376"/>
    </source>
</evidence>
<dbReference type="PROSITE" id="PS50253">
    <property type="entry name" value="COX3"/>
    <property type="match status" value="1"/>
</dbReference>
<evidence type="ECO:0000259" key="8">
    <source>
        <dbReference type="PROSITE" id="PS50253"/>
    </source>
</evidence>
<feature type="transmembrane region" description="Helical" evidence="7">
    <location>
        <begin position="112"/>
        <end position="135"/>
    </location>
</feature>
<evidence type="ECO:0000313" key="10">
    <source>
        <dbReference type="Proteomes" id="UP000245916"/>
    </source>
</evidence>
<dbReference type="Proteomes" id="UP000245916">
    <property type="component" value="Unassembled WGS sequence"/>
</dbReference>
<organism evidence="9 10">
    <name type="scientific">Allosphingosinicella humi</name>
    <dbReference type="NCBI Taxonomy" id="2068657"/>
    <lineage>
        <taxon>Bacteria</taxon>
        <taxon>Pseudomonadati</taxon>
        <taxon>Pseudomonadota</taxon>
        <taxon>Alphaproteobacteria</taxon>
        <taxon>Sphingomonadales</taxon>
        <taxon>Sphingomonadaceae</taxon>
        <taxon>Allosphingosinicella</taxon>
    </lineage>
</organism>